<evidence type="ECO:0000256" key="3">
    <source>
        <dbReference type="SAM" id="Phobius"/>
    </source>
</evidence>
<dbReference type="InterPro" id="IPR002110">
    <property type="entry name" value="Ankyrin_rpt"/>
</dbReference>
<feature type="transmembrane region" description="Helical" evidence="3">
    <location>
        <begin position="361"/>
        <end position="381"/>
    </location>
</feature>
<dbReference type="SMART" id="SM00248">
    <property type="entry name" value="ANK"/>
    <property type="match status" value="6"/>
</dbReference>
<dbReference type="PANTHER" id="PTHR24128:SF24">
    <property type="entry name" value="ANKYRIN REPEAT PROTEIN"/>
    <property type="match status" value="1"/>
</dbReference>
<keyword evidence="6" id="KW-1185">Reference proteome</keyword>
<evidence type="ECO:0000313" key="5">
    <source>
        <dbReference type="EMBL" id="KAK4435395.1"/>
    </source>
</evidence>
<evidence type="ECO:0000256" key="1">
    <source>
        <dbReference type="PROSITE-ProRule" id="PRU00023"/>
    </source>
</evidence>
<organism evidence="5 6">
    <name type="scientific">Sesamum alatum</name>
    <dbReference type="NCBI Taxonomy" id="300844"/>
    <lineage>
        <taxon>Eukaryota</taxon>
        <taxon>Viridiplantae</taxon>
        <taxon>Streptophyta</taxon>
        <taxon>Embryophyta</taxon>
        <taxon>Tracheophyta</taxon>
        <taxon>Spermatophyta</taxon>
        <taxon>Magnoliopsida</taxon>
        <taxon>eudicotyledons</taxon>
        <taxon>Gunneridae</taxon>
        <taxon>Pentapetalae</taxon>
        <taxon>asterids</taxon>
        <taxon>lamiids</taxon>
        <taxon>Lamiales</taxon>
        <taxon>Pedaliaceae</taxon>
        <taxon>Sesamum</taxon>
    </lineage>
</organism>
<keyword evidence="3" id="KW-0472">Membrane</keyword>
<feature type="domain" description="PGG" evidence="4">
    <location>
        <begin position="288"/>
        <end position="382"/>
    </location>
</feature>
<dbReference type="PROSITE" id="PS50297">
    <property type="entry name" value="ANK_REP_REGION"/>
    <property type="match status" value="1"/>
</dbReference>
<evidence type="ECO:0000313" key="6">
    <source>
        <dbReference type="Proteomes" id="UP001293254"/>
    </source>
</evidence>
<keyword evidence="1" id="KW-0040">ANK repeat</keyword>
<dbReference type="InterPro" id="IPR036770">
    <property type="entry name" value="Ankyrin_rpt-contain_sf"/>
</dbReference>
<dbReference type="AlphaFoldDB" id="A0AAE2CUW5"/>
<feature type="transmembrane region" description="Helical" evidence="3">
    <location>
        <begin position="293"/>
        <end position="311"/>
    </location>
</feature>
<dbReference type="EMBL" id="JACGWO010000002">
    <property type="protein sequence ID" value="KAK4435395.1"/>
    <property type="molecule type" value="Genomic_DNA"/>
</dbReference>
<dbReference type="SUPFAM" id="SSF48403">
    <property type="entry name" value="Ankyrin repeat"/>
    <property type="match status" value="1"/>
</dbReference>
<feature type="repeat" description="ANK" evidence="1">
    <location>
        <begin position="225"/>
        <end position="251"/>
    </location>
</feature>
<reference evidence="5" key="1">
    <citation type="submission" date="2020-06" db="EMBL/GenBank/DDBJ databases">
        <authorList>
            <person name="Li T."/>
            <person name="Hu X."/>
            <person name="Zhang T."/>
            <person name="Song X."/>
            <person name="Zhang H."/>
            <person name="Dai N."/>
            <person name="Sheng W."/>
            <person name="Hou X."/>
            <person name="Wei L."/>
        </authorList>
    </citation>
    <scope>NUCLEOTIDE SEQUENCE</scope>
    <source>
        <strain evidence="5">3651</strain>
        <tissue evidence="5">Leaf</tissue>
    </source>
</reference>
<comment type="caution">
    <text evidence="5">The sequence shown here is derived from an EMBL/GenBank/DDBJ whole genome shotgun (WGS) entry which is preliminary data.</text>
</comment>
<protein>
    <submittedName>
        <fullName evidence="5">Ankyrin repeat-containing protein BDA1</fullName>
    </submittedName>
</protein>
<dbReference type="InterPro" id="IPR026961">
    <property type="entry name" value="PGG_dom"/>
</dbReference>
<feature type="transmembrane region" description="Helical" evidence="3">
    <location>
        <begin position="417"/>
        <end position="436"/>
    </location>
</feature>
<gene>
    <name evidence="5" type="ORF">Salat_0702900</name>
</gene>
<accession>A0AAE2CUW5</accession>
<feature type="region of interest" description="Disordered" evidence="2">
    <location>
        <begin position="318"/>
        <end position="349"/>
    </location>
</feature>
<proteinExistence type="predicted"/>
<sequence length="487" mass="54928">MCAGHEIDVRRRMEEMMKCGETGDIMGLYSSISNDPQLLQDMDNIQFLHTPLHEAAGRGHTTFAIEIMNLMPSLGKKLNPEGLTPLHLALERSRKDTAKTLVRADQQLVRVKGKEGLTPLLFAAQIVSTTDDLDVLVGFLQLCPDSIYDLNNRFQTAMHVALEYGNCDAFTLLLNWVVRTGRDHVLEWKDDRLNNVLHLAVQHDAALEGVKKLVKSTRLSKRNSDGKTPLDIAEELGNEKMKKVLMKAGAQRAKELRKKQTLTQYLYSPVTRLEDLIRREYFMHKELTADMRSVILVVAVLIATASYQVVLQPPGGVYQGSADDSPTPSAGGRRQSLERPPSPPQGHQVGRMVMSGHSYGLFMPANTVAFTTSILVIIFMLPGRPYTIVLHTCLIFLVYSYMKAMEYISYSSRVSNLMSFFSWFVIVTTFSGKMVYSMVKALLGNMWWLPRGTAKSSNVYNRFHGRWTPKIVSFLRNLGRQLKLIQN</sequence>
<dbReference type="Gene3D" id="1.25.40.20">
    <property type="entry name" value="Ankyrin repeat-containing domain"/>
    <property type="match status" value="2"/>
</dbReference>
<feature type="transmembrane region" description="Helical" evidence="3">
    <location>
        <begin position="388"/>
        <end position="405"/>
    </location>
</feature>
<dbReference type="PANTHER" id="PTHR24128">
    <property type="entry name" value="HOMEOBOX PROTEIN WARIAI"/>
    <property type="match status" value="1"/>
</dbReference>
<keyword evidence="3" id="KW-1133">Transmembrane helix</keyword>
<dbReference type="Pfam" id="PF13962">
    <property type="entry name" value="PGG"/>
    <property type="match status" value="1"/>
</dbReference>
<name>A0AAE2CUW5_9LAMI</name>
<evidence type="ECO:0000259" key="4">
    <source>
        <dbReference type="Pfam" id="PF13962"/>
    </source>
</evidence>
<reference evidence="5" key="2">
    <citation type="journal article" date="2024" name="Plant">
        <title>Genomic evolution and insights into agronomic trait innovations of Sesamum species.</title>
        <authorList>
            <person name="Miao H."/>
            <person name="Wang L."/>
            <person name="Qu L."/>
            <person name="Liu H."/>
            <person name="Sun Y."/>
            <person name="Le M."/>
            <person name="Wang Q."/>
            <person name="Wei S."/>
            <person name="Zheng Y."/>
            <person name="Lin W."/>
            <person name="Duan Y."/>
            <person name="Cao H."/>
            <person name="Xiong S."/>
            <person name="Wang X."/>
            <person name="Wei L."/>
            <person name="Li C."/>
            <person name="Ma Q."/>
            <person name="Ju M."/>
            <person name="Zhao R."/>
            <person name="Li G."/>
            <person name="Mu C."/>
            <person name="Tian Q."/>
            <person name="Mei H."/>
            <person name="Zhang T."/>
            <person name="Gao T."/>
            <person name="Zhang H."/>
        </authorList>
    </citation>
    <scope>NUCLEOTIDE SEQUENCE</scope>
    <source>
        <strain evidence="5">3651</strain>
    </source>
</reference>
<keyword evidence="3" id="KW-0812">Transmembrane</keyword>
<evidence type="ECO:0000256" key="2">
    <source>
        <dbReference type="SAM" id="MobiDB-lite"/>
    </source>
</evidence>
<dbReference type="PROSITE" id="PS50088">
    <property type="entry name" value="ANK_REPEAT"/>
    <property type="match status" value="1"/>
</dbReference>
<dbReference type="Pfam" id="PF12796">
    <property type="entry name" value="Ank_2"/>
    <property type="match status" value="1"/>
</dbReference>
<dbReference type="Proteomes" id="UP001293254">
    <property type="component" value="Unassembled WGS sequence"/>
</dbReference>